<keyword evidence="2" id="KW-1185">Reference proteome</keyword>
<proteinExistence type="predicted"/>
<evidence type="ECO:0000313" key="2">
    <source>
        <dbReference type="Proteomes" id="UP000447434"/>
    </source>
</evidence>
<evidence type="ECO:0000313" key="1">
    <source>
        <dbReference type="EMBL" id="KAE9620457.1"/>
    </source>
</evidence>
<gene>
    <name evidence="1" type="ORF">Lalb_Chr01g0003301</name>
</gene>
<organism evidence="1 2">
    <name type="scientific">Lupinus albus</name>
    <name type="common">White lupine</name>
    <name type="synonym">Lupinus termis</name>
    <dbReference type="NCBI Taxonomy" id="3870"/>
    <lineage>
        <taxon>Eukaryota</taxon>
        <taxon>Viridiplantae</taxon>
        <taxon>Streptophyta</taxon>
        <taxon>Embryophyta</taxon>
        <taxon>Tracheophyta</taxon>
        <taxon>Spermatophyta</taxon>
        <taxon>Magnoliopsida</taxon>
        <taxon>eudicotyledons</taxon>
        <taxon>Gunneridae</taxon>
        <taxon>Pentapetalae</taxon>
        <taxon>rosids</taxon>
        <taxon>fabids</taxon>
        <taxon>Fabales</taxon>
        <taxon>Fabaceae</taxon>
        <taxon>Papilionoideae</taxon>
        <taxon>50 kb inversion clade</taxon>
        <taxon>genistoids sensu lato</taxon>
        <taxon>core genistoids</taxon>
        <taxon>Genisteae</taxon>
        <taxon>Lupinus</taxon>
    </lineage>
</organism>
<protein>
    <submittedName>
        <fullName evidence="1">Uncharacterized protein</fullName>
    </submittedName>
</protein>
<accession>A0A6A4R344</accession>
<dbReference type="AlphaFoldDB" id="A0A6A4R344"/>
<reference evidence="2" key="1">
    <citation type="journal article" date="2020" name="Nat. Commun.">
        <title>Genome sequence of the cluster root forming white lupin.</title>
        <authorList>
            <person name="Hufnagel B."/>
            <person name="Marques A."/>
            <person name="Soriano A."/>
            <person name="Marques L."/>
            <person name="Divol F."/>
            <person name="Doumas P."/>
            <person name="Sallet E."/>
            <person name="Mancinotti D."/>
            <person name="Carrere S."/>
            <person name="Marande W."/>
            <person name="Arribat S."/>
            <person name="Keller J."/>
            <person name="Huneau C."/>
            <person name="Blein T."/>
            <person name="Aime D."/>
            <person name="Laguerre M."/>
            <person name="Taylor J."/>
            <person name="Schubert V."/>
            <person name="Nelson M."/>
            <person name="Geu-Flores F."/>
            <person name="Crespi M."/>
            <person name="Gallardo-Guerrero K."/>
            <person name="Delaux P.-M."/>
            <person name="Salse J."/>
            <person name="Berges H."/>
            <person name="Guyot R."/>
            <person name="Gouzy J."/>
            <person name="Peret B."/>
        </authorList>
    </citation>
    <scope>NUCLEOTIDE SEQUENCE [LARGE SCALE GENOMIC DNA]</scope>
    <source>
        <strain evidence="2">cv. Amiga</strain>
    </source>
</reference>
<comment type="caution">
    <text evidence="1">The sequence shown here is derived from an EMBL/GenBank/DDBJ whole genome shotgun (WGS) entry which is preliminary data.</text>
</comment>
<name>A0A6A4R344_LUPAL</name>
<dbReference type="EMBL" id="WOCE01000001">
    <property type="protein sequence ID" value="KAE9620457.1"/>
    <property type="molecule type" value="Genomic_DNA"/>
</dbReference>
<sequence>MHDTQLGIALPVHEIPKLVDLIHDLYRNYTKPYSVVKLYYAQFVCELMCLDTIHLPSKFFTHKVVKYY</sequence>
<dbReference type="Proteomes" id="UP000447434">
    <property type="component" value="Chromosome 1"/>
</dbReference>